<evidence type="ECO:0000313" key="1">
    <source>
        <dbReference type="EMBL" id="SMX55108.1"/>
    </source>
</evidence>
<dbReference type="InterPro" id="IPR052928">
    <property type="entry name" value="Desiccation-related_membrane"/>
</dbReference>
<dbReference type="AlphaFoldDB" id="A0A1Y6K897"/>
<organism evidence="1 2">
    <name type="scientific">Candidatus Brevifilum fermentans</name>
    <dbReference type="NCBI Taxonomy" id="1986204"/>
    <lineage>
        <taxon>Bacteria</taxon>
        <taxon>Bacillati</taxon>
        <taxon>Chloroflexota</taxon>
        <taxon>Anaerolineae</taxon>
        <taxon>Anaerolineales</taxon>
        <taxon>Anaerolineaceae</taxon>
        <taxon>Candidatus Brevifilum</taxon>
    </lineage>
</organism>
<proteinExistence type="predicted"/>
<dbReference type="RefSeq" id="WP_157891846.1">
    <property type="nucleotide sequence ID" value="NZ_LT859958.1"/>
</dbReference>
<keyword evidence="2" id="KW-1185">Reference proteome</keyword>
<gene>
    <name evidence="1" type="ORF">CFX1CAM_2043</name>
</gene>
<protein>
    <recommendedName>
        <fullName evidence="3">YtxH domain-containing protein</fullName>
    </recommendedName>
</protein>
<evidence type="ECO:0000313" key="2">
    <source>
        <dbReference type="Proteomes" id="UP000195514"/>
    </source>
</evidence>
<dbReference type="KEGG" id="abat:CFX1CAM_2043"/>
<evidence type="ECO:0008006" key="3">
    <source>
        <dbReference type="Google" id="ProtNLM"/>
    </source>
</evidence>
<reference evidence="2" key="1">
    <citation type="submission" date="2017-05" db="EMBL/GenBank/DDBJ databases">
        <authorList>
            <person name="Kirkegaard R."/>
            <person name="Mcilroy J S."/>
        </authorList>
    </citation>
    <scope>NUCLEOTIDE SEQUENCE [LARGE SCALE GENOMIC DNA]</scope>
</reference>
<accession>A0A1Y6K897</accession>
<dbReference type="Proteomes" id="UP000195514">
    <property type="component" value="Chromosome I"/>
</dbReference>
<dbReference type="PANTHER" id="PTHR35792">
    <property type="entry name" value="GENERAL STRESS PROTEIN"/>
    <property type="match status" value="1"/>
</dbReference>
<dbReference type="Pfam" id="PF12732">
    <property type="entry name" value="YtxH"/>
    <property type="match status" value="1"/>
</dbReference>
<dbReference type="PANTHER" id="PTHR35792:SF1">
    <property type="entry name" value="SLL0268 PROTEIN"/>
    <property type="match status" value="1"/>
</dbReference>
<name>A0A1Y6K897_9CHLR</name>
<sequence length="70" mass="7657">MRKFGNFIFGALIGGVVGSTLALLFAPTSGDSARKEIVAYFNHIKDEVNRAADEKRAEMLEQLEALRSGK</sequence>
<dbReference type="EMBL" id="LT859958">
    <property type="protein sequence ID" value="SMX55108.1"/>
    <property type="molecule type" value="Genomic_DNA"/>
</dbReference>
<dbReference type="InterPro" id="IPR024623">
    <property type="entry name" value="YtxH"/>
</dbReference>